<reference evidence="4 5" key="1">
    <citation type="submission" date="2018-05" db="EMBL/GenBank/DDBJ databases">
        <title>Genome comparison of Eubacterium sp.</title>
        <authorList>
            <person name="Feng Y."/>
            <person name="Sanchez-Andrea I."/>
            <person name="Stams A.J.M."/>
            <person name="De Vos W.M."/>
        </authorList>
    </citation>
    <scope>NUCLEOTIDE SEQUENCE [LARGE SCALE GENOMIC DNA]</scope>
    <source>
        <strain evidence="4 5">YI</strain>
    </source>
</reference>
<dbReference type="AlphaFoldDB" id="A0A4V1GMI3"/>
<dbReference type="PROSITE" id="PS50977">
    <property type="entry name" value="HTH_TETR_2"/>
    <property type="match status" value="1"/>
</dbReference>
<feature type="DNA-binding region" description="H-T-H motif" evidence="2">
    <location>
        <begin position="30"/>
        <end position="49"/>
    </location>
</feature>
<dbReference type="RefSeq" id="WP_096920771.1">
    <property type="nucleotide sequence ID" value="NZ_CP029487.1"/>
</dbReference>
<name>A0A4V1GMI3_EUBML</name>
<dbReference type="PRINTS" id="PR00455">
    <property type="entry name" value="HTHTETR"/>
</dbReference>
<dbReference type="SUPFAM" id="SSF46689">
    <property type="entry name" value="Homeodomain-like"/>
    <property type="match status" value="1"/>
</dbReference>
<evidence type="ECO:0000259" key="3">
    <source>
        <dbReference type="PROSITE" id="PS50977"/>
    </source>
</evidence>
<dbReference type="EMBL" id="CP029487">
    <property type="protein sequence ID" value="QCT73386.1"/>
    <property type="molecule type" value="Genomic_DNA"/>
</dbReference>
<sequence length="233" mass="27390">MKEKLDKKKAKQIIYETAKRLFFEKGYEVGSRQIAKEAGVSQALITYHFGSKRNIGIQVLKEDYRVQASYLKYFVDPKEEPLFFIINFQNMTMRIREHDPRMASFITGVMKEDLLEESIYEGNQAEIFEALVREMPANGYSFEKNYKLALGTIFGIQRSLQWKINQGFDLTYAECFDYVVRSFNFALNLNFTEAEIQDMIERSNRMVDQLFERYPQLLDTDQYLVVQNMGSDS</sequence>
<evidence type="ECO:0000313" key="4">
    <source>
        <dbReference type="EMBL" id="QCT73386.1"/>
    </source>
</evidence>
<dbReference type="KEGG" id="emt:CPZ25_019370"/>
<keyword evidence="1 2" id="KW-0238">DNA-binding</keyword>
<proteinExistence type="predicted"/>
<accession>A0A4V1GMI3</accession>
<keyword evidence="5" id="KW-1185">Reference proteome</keyword>
<dbReference type="InterPro" id="IPR009057">
    <property type="entry name" value="Homeodomain-like_sf"/>
</dbReference>
<evidence type="ECO:0000313" key="5">
    <source>
        <dbReference type="Proteomes" id="UP000218387"/>
    </source>
</evidence>
<evidence type="ECO:0000256" key="2">
    <source>
        <dbReference type="PROSITE-ProRule" id="PRU00335"/>
    </source>
</evidence>
<gene>
    <name evidence="4" type="ORF">CPZ25_019370</name>
</gene>
<dbReference type="Proteomes" id="UP000218387">
    <property type="component" value="Chromosome"/>
</dbReference>
<dbReference type="GO" id="GO:0003677">
    <property type="term" value="F:DNA binding"/>
    <property type="evidence" value="ECO:0007669"/>
    <property type="project" value="UniProtKB-UniRule"/>
</dbReference>
<dbReference type="InterPro" id="IPR001647">
    <property type="entry name" value="HTH_TetR"/>
</dbReference>
<protein>
    <submittedName>
        <fullName evidence="4">TetR/AcrR family transcriptional regulator</fullName>
    </submittedName>
</protein>
<feature type="domain" description="HTH tetR-type" evidence="3">
    <location>
        <begin position="8"/>
        <end position="67"/>
    </location>
</feature>
<organism evidence="4 5">
    <name type="scientific">Eubacterium maltosivorans</name>
    <dbReference type="NCBI Taxonomy" id="2041044"/>
    <lineage>
        <taxon>Bacteria</taxon>
        <taxon>Bacillati</taxon>
        <taxon>Bacillota</taxon>
        <taxon>Clostridia</taxon>
        <taxon>Eubacteriales</taxon>
        <taxon>Eubacteriaceae</taxon>
        <taxon>Eubacterium</taxon>
    </lineage>
</organism>
<dbReference type="Gene3D" id="1.10.357.10">
    <property type="entry name" value="Tetracycline Repressor, domain 2"/>
    <property type="match status" value="1"/>
</dbReference>
<evidence type="ECO:0000256" key="1">
    <source>
        <dbReference type="ARBA" id="ARBA00023125"/>
    </source>
</evidence>
<dbReference type="Pfam" id="PF00440">
    <property type="entry name" value="TetR_N"/>
    <property type="match status" value="1"/>
</dbReference>